<dbReference type="Proteomes" id="UP000515563">
    <property type="component" value="Chromosome"/>
</dbReference>
<dbReference type="SUPFAM" id="SSF53850">
    <property type="entry name" value="Periplasmic binding protein-like II"/>
    <property type="match status" value="1"/>
</dbReference>
<sequence>MNRTEFAFVIVTPDPVPATLTATAVPNTKETAVKARTWFTSITAVLAVAVAATGCGVSADDNASGGASSGPIKGLRILVPNSPGSGYDTTARAAAKAMQDAKLADTVEVFNTAGAGGTVGLQRLVNEKGKEDLLMQMGLGVVGAVFTNKSKATLQDTVPVAKMIEEAEAIVVPKGSPYTTLDQLVAAWKADPGKLPVGGASNAGGPDHLTPMLVAKAVGVQPKDVNYVAYDGGGELLTAILGKKVAFAATGIGEVAEQAKTGDVKILAVTSEQPVDGIDAPTLKSLKVDLVFTNWRGIVGPPGLSDEKKRQYVDLLQKMHDSPQWKKTLADQGWTDAFQKGDEFKTFLTAENDRVAGVLRELGLVV</sequence>
<reference evidence="2 3" key="2">
    <citation type="journal article" date="2020" name="Microbiol. Resour. Announc.">
        <title>Antarctic desert soil bacteria exhibit high novel natural product potential, evaluated through long-read genome sequencing and comparative genomics.</title>
        <authorList>
            <person name="Benaud N."/>
            <person name="Edwards R.J."/>
            <person name="Amos T.G."/>
            <person name="D'Agostino P.M."/>
            <person name="Gutierrez-Chavez C."/>
            <person name="Montgomery K."/>
            <person name="Nicetic I."/>
            <person name="Ferrari B.C."/>
        </authorList>
    </citation>
    <scope>NUCLEOTIDE SEQUENCE [LARGE SCALE GENOMIC DNA]</scope>
    <source>
        <strain evidence="2 3">SPB151</strain>
    </source>
</reference>
<dbReference type="AlphaFoldDB" id="A0A7G6X5W0"/>
<dbReference type="InterPro" id="IPR042100">
    <property type="entry name" value="Bug_dom1"/>
</dbReference>
<dbReference type="CDD" id="cd07012">
    <property type="entry name" value="PBP2_Bug_TTT"/>
    <property type="match status" value="1"/>
</dbReference>
<evidence type="ECO:0000313" key="2">
    <source>
        <dbReference type="EMBL" id="QNE21625.1"/>
    </source>
</evidence>
<dbReference type="Gene3D" id="3.40.190.10">
    <property type="entry name" value="Periplasmic binding protein-like II"/>
    <property type="match status" value="1"/>
</dbReference>
<dbReference type="PANTHER" id="PTHR42928">
    <property type="entry name" value="TRICARBOXYLATE-BINDING PROTEIN"/>
    <property type="match status" value="1"/>
</dbReference>
<protein>
    <submittedName>
        <fullName evidence="2">Tripartite tricarboxylate transporter substrate binding protein</fullName>
    </submittedName>
</protein>
<proteinExistence type="inferred from homology"/>
<dbReference type="EMBL" id="CP043661">
    <property type="protein sequence ID" value="QNE21625.1"/>
    <property type="molecule type" value="Genomic_DNA"/>
</dbReference>
<evidence type="ECO:0000313" key="3">
    <source>
        <dbReference type="Proteomes" id="UP000515563"/>
    </source>
</evidence>
<comment type="similarity">
    <text evidence="1">Belongs to the UPF0065 (bug) family.</text>
</comment>
<evidence type="ECO:0000256" key="1">
    <source>
        <dbReference type="ARBA" id="ARBA00006987"/>
    </source>
</evidence>
<dbReference type="PIRSF" id="PIRSF017082">
    <property type="entry name" value="YflP"/>
    <property type="match status" value="1"/>
</dbReference>
<dbReference type="Gene3D" id="3.40.190.150">
    <property type="entry name" value="Bordetella uptake gene, domain 1"/>
    <property type="match status" value="1"/>
</dbReference>
<reference evidence="3" key="1">
    <citation type="submission" date="2019-09" db="EMBL/GenBank/DDBJ databases">
        <title>Antimicrobial potential of Antarctic Bacteria.</title>
        <authorList>
            <person name="Benaud N."/>
            <person name="Edwards R.J."/>
            <person name="Ferrari B.C."/>
        </authorList>
    </citation>
    <scope>NUCLEOTIDE SEQUENCE [LARGE SCALE GENOMIC DNA]</scope>
    <source>
        <strain evidence="3">SPB151</strain>
    </source>
</reference>
<dbReference type="InterPro" id="IPR005064">
    <property type="entry name" value="BUG"/>
</dbReference>
<name>A0A7G6X5W0_9ACTN</name>
<keyword evidence="3" id="KW-1185">Reference proteome</keyword>
<dbReference type="KEGG" id="kqi:F1D05_31520"/>
<organism evidence="2 3">
    <name type="scientific">Kribbella qitaiheensis</name>
    <dbReference type="NCBI Taxonomy" id="1544730"/>
    <lineage>
        <taxon>Bacteria</taxon>
        <taxon>Bacillati</taxon>
        <taxon>Actinomycetota</taxon>
        <taxon>Actinomycetes</taxon>
        <taxon>Propionibacteriales</taxon>
        <taxon>Kribbellaceae</taxon>
        <taxon>Kribbella</taxon>
    </lineage>
</organism>
<dbReference type="PANTHER" id="PTHR42928:SF3">
    <property type="entry name" value="UPF0065 PROTEIN YFLP"/>
    <property type="match status" value="1"/>
</dbReference>
<accession>A0A7G6X5W0</accession>
<gene>
    <name evidence="2" type="ORF">F1D05_31520</name>
</gene>
<dbReference type="Pfam" id="PF03401">
    <property type="entry name" value="TctC"/>
    <property type="match status" value="1"/>
</dbReference>